<reference evidence="1" key="1">
    <citation type="submission" date="2014-11" db="EMBL/GenBank/DDBJ databases">
        <authorList>
            <person name="Amaro Gonzalez C."/>
        </authorList>
    </citation>
    <scope>NUCLEOTIDE SEQUENCE</scope>
</reference>
<dbReference type="AlphaFoldDB" id="A0A0E9UKD0"/>
<accession>A0A0E9UKD0</accession>
<organism evidence="1">
    <name type="scientific">Anguilla anguilla</name>
    <name type="common">European freshwater eel</name>
    <name type="synonym">Muraena anguilla</name>
    <dbReference type="NCBI Taxonomy" id="7936"/>
    <lineage>
        <taxon>Eukaryota</taxon>
        <taxon>Metazoa</taxon>
        <taxon>Chordata</taxon>
        <taxon>Craniata</taxon>
        <taxon>Vertebrata</taxon>
        <taxon>Euteleostomi</taxon>
        <taxon>Actinopterygii</taxon>
        <taxon>Neopterygii</taxon>
        <taxon>Teleostei</taxon>
        <taxon>Anguilliformes</taxon>
        <taxon>Anguillidae</taxon>
        <taxon>Anguilla</taxon>
    </lineage>
</organism>
<sequence>MSFLSKMDITEDPVRYFQ</sequence>
<protein>
    <submittedName>
        <fullName evidence="1">Uncharacterized protein</fullName>
    </submittedName>
</protein>
<evidence type="ECO:0000313" key="1">
    <source>
        <dbReference type="EMBL" id="JAH66289.1"/>
    </source>
</evidence>
<proteinExistence type="predicted"/>
<dbReference type="EMBL" id="GBXM01042288">
    <property type="protein sequence ID" value="JAH66289.1"/>
    <property type="molecule type" value="Transcribed_RNA"/>
</dbReference>
<reference evidence="1" key="2">
    <citation type="journal article" date="2015" name="Fish Shellfish Immunol.">
        <title>Early steps in the European eel (Anguilla anguilla)-Vibrio vulnificus interaction in the gills: Role of the RtxA13 toxin.</title>
        <authorList>
            <person name="Callol A."/>
            <person name="Pajuelo D."/>
            <person name="Ebbesson L."/>
            <person name="Teles M."/>
            <person name="MacKenzie S."/>
            <person name="Amaro C."/>
        </authorList>
    </citation>
    <scope>NUCLEOTIDE SEQUENCE</scope>
</reference>
<name>A0A0E9UKD0_ANGAN</name>